<evidence type="ECO:0000256" key="1">
    <source>
        <dbReference type="SAM" id="MobiDB-lite"/>
    </source>
</evidence>
<protein>
    <recommendedName>
        <fullName evidence="3">DUF5872 domain-containing protein</fullName>
    </recommendedName>
</protein>
<reference evidence="2" key="1">
    <citation type="journal article" date="2020" name="Nature">
        <title>Giant virus diversity and host interactions through global metagenomics.</title>
        <authorList>
            <person name="Schulz F."/>
            <person name="Roux S."/>
            <person name="Paez-Espino D."/>
            <person name="Jungbluth S."/>
            <person name="Walsh D.A."/>
            <person name="Denef V.J."/>
            <person name="McMahon K.D."/>
            <person name="Konstantinidis K.T."/>
            <person name="Eloe-Fadrosh E.A."/>
            <person name="Kyrpides N.C."/>
            <person name="Woyke T."/>
        </authorList>
    </citation>
    <scope>NUCLEOTIDE SEQUENCE</scope>
    <source>
        <strain evidence="2">GVMAG-S-3300012919-55</strain>
    </source>
</reference>
<feature type="region of interest" description="Disordered" evidence="1">
    <location>
        <begin position="1"/>
        <end position="25"/>
    </location>
</feature>
<accession>A0A6C0KLQ0</accession>
<organism evidence="2">
    <name type="scientific">viral metagenome</name>
    <dbReference type="NCBI Taxonomy" id="1070528"/>
    <lineage>
        <taxon>unclassified sequences</taxon>
        <taxon>metagenomes</taxon>
        <taxon>organismal metagenomes</taxon>
    </lineage>
</organism>
<sequence>MKHTLKKTSTYRKKNKTKKAKTRKWSMKYKKSINCKKPKGFSQKQHCKYGRKRF</sequence>
<evidence type="ECO:0000313" key="2">
    <source>
        <dbReference type="EMBL" id="QHU17687.1"/>
    </source>
</evidence>
<evidence type="ECO:0008006" key="3">
    <source>
        <dbReference type="Google" id="ProtNLM"/>
    </source>
</evidence>
<name>A0A6C0KLQ0_9ZZZZ</name>
<dbReference type="EMBL" id="MN740917">
    <property type="protein sequence ID" value="QHU17687.1"/>
    <property type="molecule type" value="Genomic_DNA"/>
</dbReference>
<proteinExistence type="predicted"/>
<dbReference type="AlphaFoldDB" id="A0A6C0KLQ0"/>